<dbReference type="EMBL" id="JAFBEE010000011">
    <property type="protein sequence ID" value="MBM7615280.1"/>
    <property type="molecule type" value="Genomic_DNA"/>
</dbReference>
<keyword evidence="1 3" id="KW-0689">Ribosomal protein</keyword>
<keyword evidence="4" id="KW-1185">Reference proteome</keyword>
<dbReference type="SUPFAM" id="SSF50104">
    <property type="entry name" value="Translation proteins SH3-like domain"/>
    <property type="match status" value="1"/>
</dbReference>
<protein>
    <submittedName>
        <fullName evidence="3">Ribosomal protein L14E/L6E/L27E</fullName>
    </submittedName>
</protein>
<evidence type="ECO:0000313" key="3">
    <source>
        <dbReference type="EMBL" id="MBM7615280.1"/>
    </source>
</evidence>
<name>A0ABS2NQR8_9FIRM</name>
<accession>A0ABS2NQR8</accession>
<dbReference type="InterPro" id="IPR014722">
    <property type="entry name" value="Rib_uL2_dom2"/>
</dbReference>
<gene>
    <name evidence="3" type="ORF">JOC73_001849</name>
</gene>
<proteinExistence type="predicted"/>
<dbReference type="GO" id="GO:0005840">
    <property type="term" value="C:ribosome"/>
    <property type="evidence" value="ECO:0007669"/>
    <property type="project" value="UniProtKB-KW"/>
</dbReference>
<dbReference type="CDD" id="cd06088">
    <property type="entry name" value="KOW_RPL14"/>
    <property type="match status" value="1"/>
</dbReference>
<evidence type="ECO:0000256" key="1">
    <source>
        <dbReference type="ARBA" id="ARBA00022980"/>
    </source>
</evidence>
<evidence type="ECO:0000256" key="2">
    <source>
        <dbReference type="ARBA" id="ARBA00023274"/>
    </source>
</evidence>
<sequence>MEDNHFKIGQVVRATKGRDQNRIFIIVGKVDEEYVLIADGDLRRIEKPKKKKIKHLAKFNIISHEVKDRIQNEKKMNNAFIRRELERLGVKSLD</sequence>
<dbReference type="Gene3D" id="2.30.30.30">
    <property type="match status" value="1"/>
</dbReference>
<keyword evidence="2" id="KW-0687">Ribonucleoprotein</keyword>
<organism evidence="3 4">
    <name type="scientific">Alkaliphilus hydrothermalis</name>
    <dbReference type="NCBI Taxonomy" id="1482730"/>
    <lineage>
        <taxon>Bacteria</taxon>
        <taxon>Bacillati</taxon>
        <taxon>Bacillota</taxon>
        <taxon>Clostridia</taxon>
        <taxon>Peptostreptococcales</taxon>
        <taxon>Natronincolaceae</taxon>
        <taxon>Alkaliphilus</taxon>
    </lineage>
</organism>
<evidence type="ECO:0000313" key="4">
    <source>
        <dbReference type="Proteomes" id="UP001314796"/>
    </source>
</evidence>
<reference evidence="3 4" key="1">
    <citation type="submission" date="2021-01" db="EMBL/GenBank/DDBJ databases">
        <title>Genomic Encyclopedia of Type Strains, Phase IV (KMG-IV): sequencing the most valuable type-strain genomes for metagenomic binning, comparative biology and taxonomic classification.</title>
        <authorList>
            <person name="Goeker M."/>
        </authorList>
    </citation>
    <scope>NUCLEOTIDE SEQUENCE [LARGE SCALE GENOMIC DNA]</scope>
    <source>
        <strain evidence="3 4">DSM 25890</strain>
    </source>
</reference>
<dbReference type="InterPro" id="IPR008991">
    <property type="entry name" value="Translation_prot_SH3-like_sf"/>
</dbReference>
<comment type="caution">
    <text evidence="3">The sequence shown here is derived from an EMBL/GenBank/DDBJ whole genome shotgun (WGS) entry which is preliminary data.</text>
</comment>
<dbReference type="InterPro" id="IPR041985">
    <property type="entry name" value="Ribosomal_eL14_KOW"/>
</dbReference>
<dbReference type="Proteomes" id="UP001314796">
    <property type="component" value="Unassembled WGS sequence"/>
</dbReference>
<dbReference type="RefSeq" id="WP_204402295.1">
    <property type="nucleotide sequence ID" value="NZ_JAFBEE010000011.1"/>
</dbReference>